<dbReference type="RefSeq" id="WP_155170315.1">
    <property type="nucleotide sequence ID" value="NZ_SMLW01000405.1"/>
</dbReference>
<keyword evidence="1" id="KW-0175">Coiled coil</keyword>
<evidence type="ECO:0000313" key="2">
    <source>
        <dbReference type="EMBL" id="MTI24385.1"/>
    </source>
</evidence>
<organism evidence="2 3">
    <name type="scientific">Fulvivirga kasyanovii</name>
    <dbReference type="NCBI Taxonomy" id="396812"/>
    <lineage>
        <taxon>Bacteria</taxon>
        <taxon>Pseudomonadati</taxon>
        <taxon>Bacteroidota</taxon>
        <taxon>Cytophagia</taxon>
        <taxon>Cytophagales</taxon>
        <taxon>Fulvivirgaceae</taxon>
        <taxon>Fulvivirga</taxon>
    </lineage>
</organism>
<keyword evidence="3" id="KW-1185">Reference proteome</keyword>
<sequence>MKINVPEKYADLYLKALSEKKKALEAKIEDFKKEIEEIDNHISALTSLSIFHDTPSYTPPRWEPNRYQEEWPWTKKITHYQEVKTKIFTSSEVIDYIIQKEPKLTKSKVRSSISAALSNKHKSGAYVKFVDPITSNTYYGPSDWFINEHEPYLDHVPDDLKERLFGK</sequence>
<comment type="caution">
    <text evidence="2">The sequence shown here is derived from an EMBL/GenBank/DDBJ whole genome shotgun (WGS) entry which is preliminary data.</text>
</comment>
<reference evidence="2 3" key="1">
    <citation type="submission" date="2019-02" db="EMBL/GenBank/DDBJ databases">
        <authorList>
            <person name="Goldberg S.R."/>
            <person name="Haltli B.A."/>
            <person name="Correa H."/>
            <person name="Russell K.G."/>
        </authorList>
    </citation>
    <scope>NUCLEOTIDE SEQUENCE [LARGE SCALE GENOMIC DNA]</scope>
    <source>
        <strain evidence="2 3">JCM 16186</strain>
    </source>
</reference>
<accession>A0ABW9RKC6</accession>
<gene>
    <name evidence="2" type="ORF">E1163_05450</name>
</gene>
<dbReference type="Proteomes" id="UP000798808">
    <property type="component" value="Unassembled WGS sequence"/>
</dbReference>
<name>A0ABW9RKC6_9BACT</name>
<protein>
    <submittedName>
        <fullName evidence="2">Uncharacterized protein</fullName>
    </submittedName>
</protein>
<feature type="coiled-coil region" evidence="1">
    <location>
        <begin position="14"/>
        <end position="48"/>
    </location>
</feature>
<evidence type="ECO:0000313" key="3">
    <source>
        <dbReference type="Proteomes" id="UP000798808"/>
    </source>
</evidence>
<dbReference type="EMBL" id="SMLW01000405">
    <property type="protein sequence ID" value="MTI24385.1"/>
    <property type="molecule type" value="Genomic_DNA"/>
</dbReference>
<evidence type="ECO:0000256" key="1">
    <source>
        <dbReference type="SAM" id="Coils"/>
    </source>
</evidence>
<proteinExistence type="predicted"/>